<evidence type="ECO:0000313" key="7">
    <source>
        <dbReference type="EMBL" id="POY74696.1"/>
    </source>
</evidence>
<evidence type="ECO:0000256" key="3">
    <source>
        <dbReference type="ARBA" id="ARBA00023163"/>
    </source>
</evidence>
<feature type="region of interest" description="Disordered" evidence="5">
    <location>
        <begin position="634"/>
        <end position="738"/>
    </location>
</feature>
<organism evidence="7 8">
    <name type="scientific">Rhodotorula taiwanensis</name>
    <dbReference type="NCBI Taxonomy" id="741276"/>
    <lineage>
        <taxon>Eukaryota</taxon>
        <taxon>Fungi</taxon>
        <taxon>Dikarya</taxon>
        <taxon>Basidiomycota</taxon>
        <taxon>Pucciniomycotina</taxon>
        <taxon>Microbotryomycetes</taxon>
        <taxon>Sporidiobolales</taxon>
        <taxon>Sporidiobolaceae</taxon>
        <taxon>Rhodotorula</taxon>
    </lineage>
</organism>
<keyword evidence="4" id="KW-0539">Nucleus</keyword>
<comment type="subcellular location">
    <subcellularLocation>
        <location evidence="1">Nucleus</location>
    </subcellularLocation>
</comment>
<name>A0A2S5BD36_9BASI</name>
<evidence type="ECO:0000256" key="1">
    <source>
        <dbReference type="ARBA" id="ARBA00004123"/>
    </source>
</evidence>
<protein>
    <recommendedName>
        <fullName evidence="6">BZIP domain-containing protein</fullName>
    </recommendedName>
</protein>
<dbReference type="OrthoDB" id="2529377at2759"/>
<evidence type="ECO:0000259" key="6">
    <source>
        <dbReference type="PROSITE" id="PS50217"/>
    </source>
</evidence>
<feature type="compositionally biased region" description="Polar residues" evidence="5">
    <location>
        <begin position="173"/>
        <end position="186"/>
    </location>
</feature>
<dbReference type="Proteomes" id="UP000237144">
    <property type="component" value="Unassembled WGS sequence"/>
</dbReference>
<feature type="compositionally biased region" description="Basic and acidic residues" evidence="5">
    <location>
        <begin position="654"/>
        <end position="664"/>
    </location>
</feature>
<dbReference type="Gene3D" id="1.20.5.170">
    <property type="match status" value="1"/>
</dbReference>
<dbReference type="SUPFAM" id="SSF57959">
    <property type="entry name" value="Leucine zipper domain"/>
    <property type="match status" value="1"/>
</dbReference>
<feature type="compositionally biased region" description="Acidic residues" evidence="5">
    <location>
        <begin position="706"/>
        <end position="719"/>
    </location>
</feature>
<dbReference type="PROSITE" id="PS50217">
    <property type="entry name" value="BZIP"/>
    <property type="match status" value="1"/>
</dbReference>
<feature type="compositionally biased region" description="Low complexity" evidence="5">
    <location>
        <begin position="419"/>
        <end position="437"/>
    </location>
</feature>
<sequence>MADTALRRSPSPWSRFLSPSLFSQRSTPGVGSANVIAPSPLKESTVVPPHQPGLFTHAKEINPFERSFAVLDPDPTPAVIDYEARLGLSGLQGDADEVMRGPAKRKRAMSSPAVLTPGGSAFHAYGGAGGDAGSLAEFIQKAKRPTFHMRNQDSGVGMLDARDLVPASYSVRSSVNGSFDSTTGSSVLRRRRGASLSESPDTSVVASPPSPKLGPSPAGNSSAAPSRPASSNFSHFQAQPMPFSMPIVPSSTAFAPASIYPSAPGPVAASIAPDAVVPPASYPYMSGPPHAAHAGPTPFGPHSAAVPPNGVPFAAGPAPPPPHTMPAQQPFFDPAFAAAAAAAGAVVPGPPGHPPLNPAFAAHHAAVHGGIAYMPQAYSGYPAIPAPPPGAPLVHLPHGMPGPPPPPPSSTHRTGNGHGPVASGSVAAASMSPVSSANHSSVPAATVVTPASDRDSATPAPVKAPTGKKRGRKPKNWDPELEKTVELDPEEQEKQRKLALERNRVAASKSRRRKKERVDLLENAASELCSRNIALQAECRTLLAEVHALRTYMTQAHPQGACSCQHINGYLAREAEGGGIPAILYGAGSTLERDYSHPPKWGSEDDAVADALEMTTLKAVTKGTKMRDVPAMLKNGEIAPKGSKKAQGTNAPSPKKDGRPRDLPVDEPVGARAKGAMPPRGNTSPKAKRPGMTTRQSSSIIVIPEESSDEDDDEEESEAENIALTSRRARAIPLRKAA</sequence>
<dbReference type="STRING" id="741276.A0A2S5BD36"/>
<dbReference type="Pfam" id="PF00170">
    <property type="entry name" value="bZIP_1"/>
    <property type="match status" value="1"/>
</dbReference>
<evidence type="ECO:0000256" key="4">
    <source>
        <dbReference type="ARBA" id="ARBA00023242"/>
    </source>
</evidence>
<dbReference type="InterPro" id="IPR046347">
    <property type="entry name" value="bZIP_sf"/>
</dbReference>
<accession>A0A2S5BD36</accession>
<evidence type="ECO:0000256" key="5">
    <source>
        <dbReference type="SAM" id="MobiDB-lite"/>
    </source>
</evidence>
<dbReference type="GO" id="GO:0005634">
    <property type="term" value="C:nucleus"/>
    <property type="evidence" value="ECO:0007669"/>
    <property type="project" value="UniProtKB-SubCell"/>
</dbReference>
<comment type="caution">
    <text evidence="7">The sequence shown here is derived from an EMBL/GenBank/DDBJ whole genome shotgun (WGS) entry which is preliminary data.</text>
</comment>
<feature type="compositionally biased region" description="Basic and acidic residues" evidence="5">
    <location>
        <begin position="475"/>
        <end position="504"/>
    </location>
</feature>
<keyword evidence="2" id="KW-0805">Transcription regulation</keyword>
<dbReference type="InterPro" id="IPR051027">
    <property type="entry name" value="bZIP_transcription_factors"/>
</dbReference>
<gene>
    <name evidence="7" type="ORF">BMF94_2171</name>
</gene>
<dbReference type="PANTHER" id="PTHR19304">
    <property type="entry name" value="CYCLIC-AMP RESPONSE ELEMENT BINDING PROTEIN"/>
    <property type="match status" value="1"/>
</dbReference>
<feature type="compositionally biased region" description="Pro residues" evidence="5">
    <location>
        <begin position="400"/>
        <end position="409"/>
    </location>
</feature>
<reference evidence="7 8" key="1">
    <citation type="journal article" date="2018" name="Front. Microbiol.">
        <title>Prospects for Fungal Bioremediation of Acidic Radioactive Waste Sites: Characterization and Genome Sequence of Rhodotorula taiwanensis MD1149.</title>
        <authorList>
            <person name="Tkavc R."/>
            <person name="Matrosova V.Y."/>
            <person name="Grichenko O.E."/>
            <person name="Gostincar C."/>
            <person name="Volpe R.P."/>
            <person name="Klimenkova P."/>
            <person name="Gaidamakova E.K."/>
            <person name="Zhou C.E."/>
            <person name="Stewart B.J."/>
            <person name="Lyman M.G."/>
            <person name="Malfatti S.A."/>
            <person name="Rubinfeld B."/>
            <person name="Courtot M."/>
            <person name="Singh J."/>
            <person name="Dalgard C.L."/>
            <person name="Hamilton T."/>
            <person name="Frey K.G."/>
            <person name="Gunde-Cimerman N."/>
            <person name="Dugan L."/>
            <person name="Daly M.J."/>
        </authorList>
    </citation>
    <scope>NUCLEOTIDE SEQUENCE [LARGE SCALE GENOMIC DNA]</scope>
    <source>
        <strain evidence="7 8">MD1149</strain>
    </source>
</reference>
<feature type="compositionally biased region" description="Low complexity" evidence="5">
    <location>
        <begin position="215"/>
        <end position="232"/>
    </location>
</feature>
<evidence type="ECO:0000313" key="8">
    <source>
        <dbReference type="Proteomes" id="UP000237144"/>
    </source>
</evidence>
<dbReference type="SMART" id="SM00338">
    <property type="entry name" value="BRLZ"/>
    <property type="match status" value="1"/>
</dbReference>
<evidence type="ECO:0000256" key="2">
    <source>
        <dbReference type="ARBA" id="ARBA00023015"/>
    </source>
</evidence>
<dbReference type="GO" id="GO:0003700">
    <property type="term" value="F:DNA-binding transcription factor activity"/>
    <property type="evidence" value="ECO:0007669"/>
    <property type="project" value="InterPro"/>
</dbReference>
<dbReference type="EMBL" id="PJQD01000022">
    <property type="protein sequence ID" value="POY74696.1"/>
    <property type="molecule type" value="Genomic_DNA"/>
</dbReference>
<feature type="region of interest" description="Disordered" evidence="5">
    <location>
        <begin position="392"/>
        <end position="517"/>
    </location>
</feature>
<feature type="compositionally biased region" description="Polar residues" evidence="5">
    <location>
        <begin position="196"/>
        <end position="205"/>
    </location>
</feature>
<dbReference type="InterPro" id="IPR004827">
    <property type="entry name" value="bZIP"/>
</dbReference>
<keyword evidence="3" id="KW-0804">Transcription</keyword>
<proteinExistence type="predicted"/>
<feature type="region of interest" description="Disordered" evidence="5">
    <location>
        <begin position="173"/>
        <end position="235"/>
    </location>
</feature>
<feature type="domain" description="BZIP" evidence="6">
    <location>
        <begin position="493"/>
        <end position="556"/>
    </location>
</feature>
<dbReference type="AlphaFoldDB" id="A0A2S5BD36"/>
<keyword evidence="8" id="KW-1185">Reference proteome</keyword>
<dbReference type="CDD" id="cd14687">
    <property type="entry name" value="bZIP_ATF2"/>
    <property type="match status" value="1"/>
</dbReference>